<dbReference type="InterPro" id="IPR039127">
    <property type="entry name" value="Trm112"/>
</dbReference>
<dbReference type="Pfam" id="PF03966">
    <property type="entry name" value="Trm112p"/>
    <property type="match status" value="1"/>
</dbReference>
<protein>
    <submittedName>
        <fullName evidence="3">Multifunctional methyltransferase subunit trm112</fullName>
    </submittedName>
</protein>
<evidence type="ECO:0000313" key="3">
    <source>
        <dbReference type="EMBL" id="JAT48042.1"/>
    </source>
</evidence>
<dbReference type="GO" id="GO:0046982">
    <property type="term" value="F:protein heterodimerization activity"/>
    <property type="evidence" value="ECO:0007669"/>
    <property type="project" value="InterPro"/>
</dbReference>
<evidence type="ECO:0000256" key="1">
    <source>
        <dbReference type="ARBA" id="ARBA00007980"/>
    </source>
</evidence>
<dbReference type="GO" id="GO:0070476">
    <property type="term" value="P:rRNA (guanine-N7)-methylation"/>
    <property type="evidence" value="ECO:0007669"/>
    <property type="project" value="TreeGrafter"/>
</dbReference>
<proteinExistence type="inferred from homology"/>
<keyword evidence="3" id="KW-0808">Transferase</keyword>
<dbReference type="FunFam" id="2.20.25.10:FF:000018">
    <property type="entry name" value="Multifunctional methyltransferase subunit TRM112-like B"/>
    <property type="match status" value="1"/>
</dbReference>
<dbReference type="EMBL" id="GDJX01019894">
    <property type="protein sequence ID" value="JAT48042.1"/>
    <property type="molecule type" value="Transcribed_RNA"/>
</dbReference>
<dbReference type="InterPro" id="IPR005651">
    <property type="entry name" value="Trm112-like"/>
</dbReference>
<dbReference type="PANTHER" id="PTHR12773">
    <property type="entry name" value="UPF0315 PROTEIN-RELATED"/>
    <property type="match status" value="1"/>
</dbReference>
<name>A0A1D1Y0A8_9ARAE</name>
<accession>A0A1D1Y0A8</accession>
<evidence type="ECO:0000256" key="2">
    <source>
        <dbReference type="ARBA" id="ARBA00065633"/>
    </source>
</evidence>
<sequence length="162" mass="18842">NLYKLEPLALISRYSSSSSISIYRPPQKHCRPYIHTYTYNNMRLITHNMLQCHVKGCNSNNFPLQLSDVEIEIQETDFNPMFLRSMLPKLEWNALVKTALQINITTLPNVLPDDLDDEFLKMLHRVLLETHIKQGQMICPNCNHIYPIKDGIPNMLLSETET</sequence>
<dbReference type="GO" id="GO:0008168">
    <property type="term" value="F:methyltransferase activity"/>
    <property type="evidence" value="ECO:0007669"/>
    <property type="project" value="UniProtKB-KW"/>
</dbReference>
<comment type="similarity">
    <text evidence="1">Belongs to the TRM112 family.</text>
</comment>
<keyword evidence="3" id="KW-0489">Methyltransferase</keyword>
<reference evidence="3" key="1">
    <citation type="submission" date="2015-07" db="EMBL/GenBank/DDBJ databases">
        <title>Transcriptome Assembly of Anthurium amnicola.</title>
        <authorList>
            <person name="Suzuki J."/>
        </authorList>
    </citation>
    <scope>NUCLEOTIDE SEQUENCE</scope>
</reference>
<gene>
    <name evidence="3" type="primary">trm112_1</name>
    <name evidence="3" type="ORF">g.13896</name>
</gene>
<dbReference type="Gene3D" id="2.20.25.10">
    <property type="match status" value="1"/>
</dbReference>
<dbReference type="AlphaFoldDB" id="A0A1D1Y0A8"/>
<dbReference type="SUPFAM" id="SSF158997">
    <property type="entry name" value="Trm112p-like"/>
    <property type="match status" value="1"/>
</dbReference>
<dbReference type="GO" id="GO:0030488">
    <property type="term" value="P:tRNA methylation"/>
    <property type="evidence" value="ECO:0007669"/>
    <property type="project" value="TreeGrafter"/>
</dbReference>
<feature type="non-terminal residue" evidence="3">
    <location>
        <position position="1"/>
    </location>
</feature>
<dbReference type="CDD" id="cd21089">
    <property type="entry name" value="Trm112-like"/>
    <property type="match status" value="1"/>
</dbReference>
<comment type="subunit">
    <text evidence="2">Interacts with TRM9.</text>
</comment>
<dbReference type="PANTHER" id="PTHR12773:SF0">
    <property type="entry name" value="MULTIFUNCTIONAL METHYLTRANSFERASE SUBUNIT TRM112-LIKE PROTEIN"/>
    <property type="match status" value="1"/>
</dbReference>
<organism evidence="3">
    <name type="scientific">Anthurium amnicola</name>
    <dbReference type="NCBI Taxonomy" id="1678845"/>
    <lineage>
        <taxon>Eukaryota</taxon>
        <taxon>Viridiplantae</taxon>
        <taxon>Streptophyta</taxon>
        <taxon>Embryophyta</taxon>
        <taxon>Tracheophyta</taxon>
        <taxon>Spermatophyta</taxon>
        <taxon>Magnoliopsida</taxon>
        <taxon>Liliopsida</taxon>
        <taxon>Araceae</taxon>
        <taxon>Pothoideae</taxon>
        <taxon>Potheae</taxon>
        <taxon>Anthurium</taxon>
    </lineage>
</organism>